<dbReference type="InterPro" id="IPR024312">
    <property type="entry name" value="TACC_fungi"/>
</dbReference>
<feature type="compositionally biased region" description="Polar residues" evidence="2">
    <location>
        <begin position="174"/>
        <end position="185"/>
    </location>
</feature>
<evidence type="ECO:0000256" key="1">
    <source>
        <dbReference type="SAM" id="Coils"/>
    </source>
</evidence>
<feature type="compositionally biased region" description="Polar residues" evidence="2">
    <location>
        <begin position="46"/>
        <end position="60"/>
    </location>
</feature>
<organism evidence="3 4">
    <name type="scientific">Lipomyces tetrasporus</name>
    <dbReference type="NCBI Taxonomy" id="54092"/>
    <lineage>
        <taxon>Eukaryota</taxon>
        <taxon>Fungi</taxon>
        <taxon>Dikarya</taxon>
        <taxon>Ascomycota</taxon>
        <taxon>Saccharomycotina</taxon>
        <taxon>Lipomycetes</taxon>
        <taxon>Lipomycetales</taxon>
        <taxon>Lipomycetaceae</taxon>
        <taxon>Lipomyces</taxon>
    </lineage>
</organism>
<protein>
    <submittedName>
        <fullName evidence="3">Central kinetochore-associated-domain-containing protein</fullName>
    </submittedName>
</protein>
<dbReference type="EMBL" id="JARPMG010000002">
    <property type="protein sequence ID" value="KAJ8103209.1"/>
    <property type="molecule type" value="Genomic_DNA"/>
</dbReference>
<evidence type="ECO:0000313" key="4">
    <source>
        <dbReference type="Proteomes" id="UP001217417"/>
    </source>
</evidence>
<dbReference type="Pfam" id="PF12709">
    <property type="entry name" value="Fungal_TACC"/>
    <property type="match status" value="1"/>
</dbReference>
<feature type="coiled-coil region" evidence="1">
    <location>
        <begin position="273"/>
        <end position="314"/>
    </location>
</feature>
<comment type="caution">
    <text evidence="3">The sequence shown here is derived from an EMBL/GenBank/DDBJ whole genome shotgun (WGS) entry which is preliminary data.</text>
</comment>
<feature type="compositionally biased region" description="Low complexity" evidence="2">
    <location>
        <begin position="67"/>
        <end position="88"/>
    </location>
</feature>
<proteinExistence type="predicted"/>
<dbReference type="AlphaFoldDB" id="A0AAD7VVQ2"/>
<feature type="compositionally biased region" description="Basic and acidic residues" evidence="2">
    <location>
        <begin position="157"/>
        <end position="167"/>
    </location>
</feature>
<sequence length="405" mass="44957">MSSLLPLQEASPNKGPVTPRTGPTSARSSRSSIKSSGVRSSKSEHNIASITRSTSHSSVTKPRPVPSIINSARKSAISSSRSSIGLSSVLQDPESAKKIDIRSDSRVSVTPVYRPTRFRKIDEDDSLPSSPFEQYPGMEGNARHEHNTPTASSSHFLSDEDTREESATPRAIQTPRQNSTLHTPSTTKTKYLLDLATPAEALNVRFSPSTLSGASTPTQKNHRMENNGNFEGCLIDLDFPMLTPRSVPALSSRQVESLKAGYLSEIATLKAELAGKDAELIALRQSLRESEERNAVMEQRCNRESDRLEKIAKELHLQYSKKHETKVIALKKQLETKWASKLGQSERTIEQLNQQLEIERKEKGDLVQYWDQYLEAEEMATQILQNEGQGFECGTASGHESRREN</sequence>
<feature type="region of interest" description="Disordered" evidence="2">
    <location>
        <begin position="1"/>
        <end position="98"/>
    </location>
</feature>
<evidence type="ECO:0000256" key="2">
    <source>
        <dbReference type="SAM" id="MobiDB-lite"/>
    </source>
</evidence>
<feature type="compositionally biased region" description="Low complexity" evidence="2">
    <location>
        <begin position="25"/>
        <end position="40"/>
    </location>
</feature>
<gene>
    <name evidence="3" type="ORF">POJ06DRAFT_65447</name>
</gene>
<accession>A0AAD7VVQ2</accession>
<dbReference type="Proteomes" id="UP001217417">
    <property type="component" value="Unassembled WGS sequence"/>
</dbReference>
<dbReference type="RefSeq" id="XP_056046659.1">
    <property type="nucleotide sequence ID" value="XM_056191341.1"/>
</dbReference>
<evidence type="ECO:0000313" key="3">
    <source>
        <dbReference type="EMBL" id="KAJ8103209.1"/>
    </source>
</evidence>
<keyword evidence="1" id="KW-0175">Coiled coil</keyword>
<name>A0AAD7VVQ2_9ASCO</name>
<reference evidence="3" key="1">
    <citation type="submission" date="2023-03" db="EMBL/GenBank/DDBJ databases">
        <title>Near-Complete genome sequence of Lipomyces tetrasporous NRRL Y-64009, an oleaginous yeast capable of growing on lignocellulosic hydrolysates.</title>
        <authorList>
            <consortium name="Lawrence Berkeley National Laboratory"/>
            <person name="Jagtap S.S."/>
            <person name="Liu J.-J."/>
            <person name="Walukiewicz H.E."/>
            <person name="Pangilinan J."/>
            <person name="Lipzen A."/>
            <person name="Ahrendt S."/>
            <person name="Koriabine M."/>
            <person name="Cobaugh K."/>
            <person name="Salamov A."/>
            <person name="Yoshinaga Y."/>
            <person name="Ng V."/>
            <person name="Daum C."/>
            <person name="Grigoriev I.V."/>
            <person name="Slininger P.J."/>
            <person name="Dien B.S."/>
            <person name="Jin Y.-S."/>
            <person name="Rao C.V."/>
        </authorList>
    </citation>
    <scope>NUCLEOTIDE SEQUENCE</scope>
    <source>
        <strain evidence="3">NRRL Y-64009</strain>
    </source>
</reference>
<keyword evidence="4" id="KW-1185">Reference proteome</keyword>
<feature type="region of interest" description="Disordered" evidence="2">
    <location>
        <begin position="119"/>
        <end position="185"/>
    </location>
</feature>
<dbReference type="GeneID" id="80886507"/>